<accession>A0AAD7DRP6</accession>
<evidence type="ECO:0000313" key="2">
    <source>
        <dbReference type="Proteomes" id="UP001221757"/>
    </source>
</evidence>
<evidence type="ECO:0000313" key="1">
    <source>
        <dbReference type="EMBL" id="KAJ7697469.1"/>
    </source>
</evidence>
<sequence>MEVWDALENLQYLRVRRMWFRWSPLPAFRDLHTLIIHSVASILAPMGETWEAISLYAPNIAKISLHSTGCTRMRAPLPTLHFLCLTDRDVSFGDDPTLATPLSSFHAPGMLRMHLEALSTSSLSCFTLRSGLSAVKDLTLCIKKIDANQLQRFFCLIPALSFLDILRSDYRVLHVLCMPPWSPPGEPVPVAMACPALSVLAVSKVGPDRVRAFAERRSASSDALEHFIFCRGFFGGLYGEDVIWLSARFAVGAMIDYTRPEWISCDQAISLLDSNASAHEAGSMLIDNSFDTGDSDVFDHLDLSHVSEDGDIAPTIFRESTYRLMVLAWPTPRWPARQGTIPIEIWLHIFECMCNGVAPSFFEYNSLCDHVCESSAEWAPIVEGCSAFWRKLPIDCNTEVADVERHLTFCGTDLFDVNILFDVDNNFSDAPTIGHADIPARRCVCLWSTMDLFMEPILRGLGSASAPNMEALFFSGVSHSARRRCDRLFLEPPPLFSGGLPRLIRLHLLSTALPWGETHYYGRLEELEYASLALDVRPPADSFIRCLLASDDIRELTLCGPVVLPIDPLLPFGCYTMPSLDALSIVTVGDYRATFDLLSFGSFPSLLELYLQYFDPYAWRASREVNLFSTVRDLSINGGSLSTDMTAIFQSFIALRSLDLTNTSPGFFYAFIAIPADSCRSLHRLAVGDVPLDLLWGFISTRPAACDLDSLVCVRGLGPKLLTVDEMVLAAIRRRVACFRPASSVIFKIVNESIRACVIQQHSTVAVACEMLSLLAIMVVGLGGSTVGCVGIDAVVPNPRVGGGVRNTVSGRNLSLYILNDNNIPFWNHMEYTYEFQCMRKDLSRILEHHKLCIAVEYPLNKMLATLTKAEVIHLSSLHKVWVPTKLSAVKCRELVA</sequence>
<dbReference type="SUPFAM" id="SSF52047">
    <property type="entry name" value="RNI-like"/>
    <property type="match status" value="1"/>
</dbReference>
<dbReference type="EMBL" id="JARKIE010000030">
    <property type="protein sequence ID" value="KAJ7697469.1"/>
    <property type="molecule type" value="Genomic_DNA"/>
</dbReference>
<organism evidence="1 2">
    <name type="scientific">Mycena rosella</name>
    <name type="common">Pink bonnet</name>
    <name type="synonym">Agaricus rosellus</name>
    <dbReference type="NCBI Taxonomy" id="1033263"/>
    <lineage>
        <taxon>Eukaryota</taxon>
        <taxon>Fungi</taxon>
        <taxon>Dikarya</taxon>
        <taxon>Basidiomycota</taxon>
        <taxon>Agaricomycotina</taxon>
        <taxon>Agaricomycetes</taxon>
        <taxon>Agaricomycetidae</taxon>
        <taxon>Agaricales</taxon>
        <taxon>Marasmiineae</taxon>
        <taxon>Mycenaceae</taxon>
        <taxon>Mycena</taxon>
    </lineage>
</organism>
<proteinExistence type="predicted"/>
<keyword evidence="2" id="KW-1185">Reference proteome</keyword>
<dbReference type="AlphaFoldDB" id="A0AAD7DRP6"/>
<comment type="caution">
    <text evidence="1">The sequence shown here is derived from an EMBL/GenBank/DDBJ whole genome shotgun (WGS) entry which is preliminary data.</text>
</comment>
<reference evidence="1" key="1">
    <citation type="submission" date="2023-03" db="EMBL/GenBank/DDBJ databases">
        <title>Massive genome expansion in bonnet fungi (Mycena s.s.) driven by repeated elements and novel gene families across ecological guilds.</title>
        <authorList>
            <consortium name="Lawrence Berkeley National Laboratory"/>
            <person name="Harder C.B."/>
            <person name="Miyauchi S."/>
            <person name="Viragh M."/>
            <person name="Kuo A."/>
            <person name="Thoen E."/>
            <person name="Andreopoulos B."/>
            <person name="Lu D."/>
            <person name="Skrede I."/>
            <person name="Drula E."/>
            <person name="Henrissat B."/>
            <person name="Morin E."/>
            <person name="Kohler A."/>
            <person name="Barry K."/>
            <person name="LaButti K."/>
            <person name="Morin E."/>
            <person name="Salamov A."/>
            <person name="Lipzen A."/>
            <person name="Mereny Z."/>
            <person name="Hegedus B."/>
            <person name="Baldrian P."/>
            <person name="Stursova M."/>
            <person name="Weitz H."/>
            <person name="Taylor A."/>
            <person name="Grigoriev I.V."/>
            <person name="Nagy L.G."/>
            <person name="Martin F."/>
            <person name="Kauserud H."/>
        </authorList>
    </citation>
    <scope>NUCLEOTIDE SEQUENCE</scope>
    <source>
        <strain evidence="1">CBHHK067</strain>
    </source>
</reference>
<name>A0AAD7DRP6_MYCRO</name>
<protein>
    <submittedName>
        <fullName evidence="1">Uncharacterized protein</fullName>
    </submittedName>
</protein>
<dbReference type="Proteomes" id="UP001221757">
    <property type="component" value="Unassembled WGS sequence"/>
</dbReference>
<gene>
    <name evidence="1" type="ORF">B0H17DRAFT_1130436</name>
</gene>